<proteinExistence type="predicted"/>
<dbReference type="CDD" id="cd05151">
    <property type="entry name" value="ChoK-like"/>
    <property type="match status" value="1"/>
</dbReference>
<dbReference type="Gene3D" id="3.30.200.20">
    <property type="entry name" value="Phosphorylase Kinase, domain 1"/>
    <property type="match status" value="1"/>
</dbReference>
<gene>
    <name evidence="2" type="ORF">HZY85_05085</name>
</gene>
<keyword evidence="3" id="KW-1185">Reference proteome</keyword>
<organism evidence="2 3">
    <name type="scientific">Gemelliphila palaticanis</name>
    <dbReference type="NCBI Taxonomy" id="81950"/>
    <lineage>
        <taxon>Bacteria</taxon>
        <taxon>Bacillati</taxon>
        <taxon>Bacillota</taxon>
        <taxon>Bacilli</taxon>
        <taxon>Bacillales</taxon>
        <taxon>Gemellaceae</taxon>
        <taxon>Gemelliphila</taxon>
    </lineage>
</organism>
<reference evidence="2 3" key="1">
    <citation type="submission" date="2020-07" db="EMBL/GenBank/DDBJ databases">
        <title>MOT database genomes.</title>
        <authorList>
            <person name="Joseph S."/>
            <person name="Aduse-Opoku J."/>
            <person name="Hashim A."/>
            <person name="Wade W."/>
            <person name="Curtis M."/>
        </authorList>
    </citation>
    <scope>NUCLEOTIDE SEQUENCE [LARGE SCALE GENOMIC DNA]</scope>
    <source>
        <strain evidence="2 3">CIP 106318</strain>
    </source>
</reference>
<evidence type="ECO:0000313" key="3">
    <source>
        <dbReference type="Proteomes" id="UP000531840"/>
    </source>
</evidence>
<dbReference type="InterPro" id="IPR011009">
    <property type="entry name" value="Kinase-like_dom_sf"/>
</dbReference>
<dbReference type="SUPFAM" id="SSF56112">
    <property type="entry name" value="Protein kinase-like (PK-like)"/>
    <property type="match status" value="1"/>
</dbReference>
<accession>A0ABX2SYX9</accession>
<dbReference type="PANTHER" id="PTHR22603:SF66">
    <property type="entry name" value="ETHANOLAMINE KINASE"/>
    <property type="match status" value="1"/>
</dbReference>
<comment type="caution">
    <text evidence="2">The sequence shown here is derived from an EMBL/GenBank/DDBJ whole genome shotgun (WGS) entry which is preliminary data.</text>
</comment>
<protein>
    <submittedName>
        <fullName evidence="2">Phosphotransferase</fullName>
    </submittedName>
</protein>
<dbReference type="Proteomes" id="UP000531840">
    <property type="component" value="Unassembled WGS sequence"/>
</dbReference>
<name>A0ABX2SYX9_9BACL</name>
<evidence type="ECO:0000313" key="2">
    <source>
        <dbReference type="EMBL" id="NYS47571.1"/>
    </source>
</evidence>
<sequence length="274" mass="33338">MKLVERIENIINEKIIELKETSYGITNKNYIVKTQNKTYFCRVPKDMTTINNKKNELEAINLLKNEDYFLEIVYYDKNLLITEFKPNSKTFISNKNLSSILEIAKILKKLHNKNIKTESIFNPIETLEQYRYKIYQYPKDKNLTQFDFLIKKFEKHYKPDRLCHNDLVEGNFLFADNKIYLIDFEYSGLNDYYFDIASFISENDLNYQEIVTFLKAYFDKENCDFEKLDVFLKFSDLLWFNWAWMLYEIRQEEIYKFIAEEKYNKLVKPRKIVY</sequence>
<dbReference type="RefSeq" id="WP_179941360.1">
    <property type="nucleotide sequence ID" value="NZ_JACBYF010000008.1"/>
</dbReference>
<feature type="domain" description="Aminoglycoside phosphotransferase" evidence="1">
    <location>
        <begin position="21"/>
        <end position="217"/>
    </location>
</feature>
<dbReference type="InterPro" id="IPR002575">
    <property type="entry name" value="Aminoglycoside_PTrfase"/>
</dbReference>
<dbReference type="PANTHER" id="PTHR22603">
    <property type="entry name" value="CHOLINE/ETHANOALAMINE KINASE"/>
    <property type="match status" value="1"/>
</dbReference>
<dbReference type="Gene3D" id="3.90.1200.10">
    <property type="match status" value="1"/>
</dbReference>
<evidence type="ECO:0000259" key="1">
    <source>
        <dbReference type="Pfam" id="PF01636"/>
    </source>
</evidence>
<dbReference type="EMBL" id="JACBYF010000008">
    <property type="protein sequence ID" value="NYS47571.1"/>
    <property type="molecule type" value="Genomic_DNA"/>
</dbReference>
<dbReference type="Pfam" id="PF01636">
    <property type="entry name" value="APH"/>
    <property type="match status" value="1"/>
</dbReference>